<sequence>MVFKVPKFENGQILSEQELYALARVSIESFRWNCIAGKNFGFFAPSEIDCNSSSNSWNQFDWENDNLFVSNVLVISSQGYPFIIQGRNKIEQAEKRKILFAVAYLAKDSQSYKNNGYKIDFKWDLPEIESNKETEPFLIELGRVTGNENNRKFELTPPILQLNGTSKLWEIVLILKKYVDKYIEQLIIAVGENNIDAGEYIDRLERLNLFAENTQVDKFIDTAILTLKSATGFYHRLIYHQSKSQIEACKNLMGRALERQLARINGNKIEPEIFDSIDELLEMEVKTGQEQQTFIEKLSYLLASTSHLFKKLQTNKKELLISKGYPKRFDIMRDLYRYQLPEKEGKKVVVEFNVEPTNVAFIFTREENIKSTETLIPLKEQAQNENPQINRRYKLLLDPNNYLFIAAPEQIIKKVELINA</sequence>
<reference evidence="1" key="1">
    <citation type="submission" date="2021-02" db="EMBL/GenBank/DDBJ databases">
        <title>Metagenome analyses of Stigonema ocellatum DSM 106950, Chlorogloea purpurea SAG 13.99 and Gomphosphaeria aponina DSM 107014.</title>
        <authorList>
            <person name="Marter P."/>
            <person name="Huang S."/>
        </authorList>
    </citation>
    <scope>NUCLEOTIDE SEQUENCE</scope>
    <source>
        <strain evidence="1">JP213</strain>
    </source>
</reference>
<name>A0A941GQT8_9CHRO</name>
<dbReference type="Proteomes" id="UP000767446">
    <property type="component" value="Unassembled WGS sequence"/>
</dbReference>
<proteinExistence type="predicted"/>
<accession>A0A941GQT8</accession>
<comment type="caution">
    <text evidence="1">The sequence shown here is derived from an EMBL/GenBank/DDBJ whole genome shotgun (WGS) entry which is preliminary data.</text>
</comment>
<protein>
    <submittedName>
        <fullName evidence="1">Uncharacterized protein</fullName>
    </submittedName>
</protein>
<evidence type="ECO:0000313" key="1">
    <source>
        <dbReference type="EMBL" id="MBR8828172.1"/>
    </source>
</evidence>
<evidence type="ECO:0000313" key="2">
    <source>
        <dbReference type="Proteomes" id="UP000767446"/>
    </source>
</evidence>
<dbReference type="AlphaFoldDB" id="A0A941GQT8"/>
<dbReference type="EMBL" id="JADQBC010000058">
    <property type="protein sequence ID" value="MBR8828172.1"/>
    <property type="molecule type" value="Genomic_DNA"/>
</dbReference>
<organism evidence="1 2">
    <name type="scientific">Gomphosphaeria aponina SAG 52.96 = DSM 107014</name>
    <dbReference type="NCBI Taxonomy" id="1521640"/>
    <lineage>
        <taxon>Bacteria</taxon>
        <taxon>Bacillati</taxon>
        <taxon>Cyanobacteriota</taxon>
        <taxon>Cyanophyceae</taxon>
        <taxon>Oscillatoriophycideae</taxon>
        <taxon>Chroococcales</taxon>
        <taxon>Gomphosphaeriaceae</taxon>
        <taxon>Gomphosphaeria</taxon>
    </lineage>
</organism>
<gene>
    <name evidence="1" type="ORF">DSM107014_09800</name>
</gene>